<dbReference type="PANTHER" id="PTHR30231">
    <property type="entry name" value="DNA POLYMERASE III SUBUNIT EPSILON"/>
    <property type="match status" value="1"/>
</dbReference>
<dbReference type="Gene3D" id="3.30.420.10">
    <property type="entry name" value="Ribonuclease H-like superfamily/Ribonuclease H"/>
    <property type="match status" value="1"/>
</dbReference>
<reference evidence="5 7" key="2">
    <citation type="submission" date="2018-06" db="EMBL/GenBank/DDBJ databases">
        <title>Genomic Encyclopedia of Type Strains, Phase III (KMG-III): the genomes of soil and plant-associated and newly described type strains.</title>
        <authorList>
            <person name="Whitman W."/>
        </authorList>
    </citation>
    <scope>NUCLEOTIDE SEQUENCE [LARGE SCALE GENOMIC DNA]</scope>
    <source>
        <strain evidence="5 7">CGMCC 1.15366</strain>
    </source>
</reference>
<evidence type="ECO:0000256" key="2">
    <source>
        <dbReference type="ARBA" id="ARBA00022801"/>
    </source>
</evidence>
<evidence type="ECO:0000313" key="6">
    <source>
        <dbReference type="EMBL" id="RUO27294.1"/>
    </source>
</evidence>
<evidence type="ECO:0000256" key="1">
    <source>
        <dbReference type="ARBA" id="ARBA00022722"/>
    </source>
</evidence>
<dbReference type="OrthoDB" id="5497329at2"/>
<dbReference type="InterPro" id="IPR013520">
    <property type="entry name" value="Ribonucl_H"/>
</dbReference>
<evidence type="ECO:0000313" key="5">
    <source>
        <dbReference type="EMBL" id="RAK00706.1"/>
    </source>
</evidence>
<evidence type="ECO:0000313" key="7">
    <source>
        <dbReference type="Proteomes" id="UP000249203"/>
    </source>
</evidence>
<keyword evidence="1" id="KW-0540">Nuclease</keyword>
<dbReference type="AlphaFoldDB" id="A0A327X2U0"/>
<evidence type="ECO:0000313" key="8">
    <source>
        <dbReference type="Proteomes" id="UP000287865"/>
    </source>
</evidence>
<organism evidence="5 7">
    <name type="scientific">Aliidiomarina maris</name>
    <dbReference type="NCBI Taxonomy" id="531312"/>
    <lineage>
        <taxon>Bacteria</taxon>
        <taxon>Pseudomonadati</taxon>
        <taxon>Pseudomonadota</taxon>
        <taxon>Gammaproteobacteria</taxon>
        <taxon>Alteromonadales</taxon>
        <taxon>Idiomarinaceae</taxon>
        <taxon>Aliidiomarina</taxon>
    </lineage>
</organism>
<keyword evidence="3 6" id="KW-0269">Exonuclease</keyword>
<dbReference type="EMBL" id="QLMD01000002">
    <property type="protein sequence ID" value="RAK00706.1"/>
    <property type="molecule type" value="Genomic_DNA"/>
</dbReference>
<dbReference type="GO" id="GO:0005829">
    <property type="term" value="C:cytosol"/>
    <property type="evidence" value="ECO:0007669"/>
    <property type="project" value="TreeGrafter"/>
</dbReference>
<dbReference type="Pfam" id="PF00929">
    <property type="entry name" value="RNase_T"/>
    <property type="match status" value="1"/>
</dbReference>
<dbReference type="CDD" id="cd06127">
    <property type="entry name" value="DEDDh"/>
    <property type="match status" value="1"/>
</dbReference>
<dbReference type="RefSeq" id="WP_111568494.1">
    <property type="nucleotide sequence ID" value="NZ_PIPK01000003.1"/>
</dbReference>
<gene>
    <name evidence="5" type="ORF">B0I24_102131</name>
    <name evidence="6" type="ORF">CWE07_04925</name>
</gene>
<evidence type="ECO:0000256" key="3">
    <source>
        <dbReference type="ARBA" id="ARBA00022839"/>
    </source>
</evidence>
<proteinExistence type="predicted"/>
<sequence>MLKQVLGKLSKGMHGQVINAQSPKRQAQLKGPWQGAKYIALDLETDGLDADKDAILAVGWVPLAPPRIRLYEADYGVIHSQQPLSQSAVIHQLSEQDLRGGEPLHKVLQRLAKRLDGAVLVAHHAPFDWAFLAHAFAHHQIECQPLALMDTLQIERQRLARKKQWLDKGELTLGACRERYDLPAMRQHHALSDAIACAEVFLAQAYRIVGNQPTSLKALLRYA</sequence>
<dbReference type="GO" id="GO:0008408">
    <property type="term" value="F:3'-5' exonuclease activity"/>
    <property type="evidence" value="ECO:0007669"/>
    <property type="project" value="TreeGrafter"/>
</dbReference>
<keyword evidence="8" id="KW-1185">Reference proteome</keyword>
<dbReference type="PANTHER" id="PTHR30231:SF4">
    <property type="entry name" value="PROTEIN NEN2"/>
    <property type="match status" value="1"/>
</dbReference>
<dbReference type="Proteomes" id="UP000287865">
    <property type="component" value="Unassembled WGS sequence"/>
</dbReference>
<keyword evidence="2" id="KW-0378">Hydrolase</keyword>
<dbReference type="GO" id="GO:0006259">
    <property type="term" value="P:DNA metabolic process"/>
    <property type="evidence" value="ECO:0007669"/>
    <property type="project" value="UniProtKB-ARBA"/>
</dbReference>
<dbReference type="SUPFAM" id="SSF53098">
    <property type="entry name" value="Ribonuclease H-like"/>
    <property type="match status" value="1"/>
</dbReference>
<name>A0A327X2U0_9GAMM</name>
<reference evidence="6 8" key="1">
    <citation type="journal article" date="2018" name="Front. Microbiol.">
        <title>Genome-Based Analysis Reveals the Taxonomy and Diversity of the Family Idiomarinaceae.</title>
        <authorList>
            <person name="Liu Y."/>
            <person name="Lai Q."/>
            <person name="Shao Z."/>
        </authorList>
    </citation>
    <scope>NUCLEOTIDE SEQUENCE [LARGE SCALE GENOMIC DNA]</scope>
    <source>
        <strain evidence="6 8">CF12-14</strain>
    </source>
</reference>
<dbReference type="InterPro" id="IPR012337">
    <property type="entry name" value="RNaseH-like_sf"/>
</dbReference>
<dbReference type="EMBL" id="PIPK01000003">
    <property type="protein sequence ID" value="RUO27294.1"/>
    <property type="molecule type" value="Genomic_DNA"/>
</dbReference>
<dbReference type="Proteomes" id="UP000249203">
    <property type="component" value="Unassembled WGS sequence"/>
</dbReference>
<accession>A0A327X2U0</accession>
<dbReference type="GO" id="GO:0003676">
    <property type="term" value="F:nucleic acid binding"/>
    <property type="evidence" value="ECO:0007669"/>
    <property type="project" value="InterPro"/>
</dbReference>
<protein>
    <submittedName>
        <fullName evidence="6">3'-5' exonuclease</fullName>
    </submittedName>
    <submittedName>
        <fullName evidence="5">DNA polymerase-3 subunit epsilon</fullName>
    </submittedName>
</protein>
<feature type="domain" description="Exonuclease" evidence="4">
    <location>
        <begin position="37"/>
        <end position="210"/>
    </location>
</feature>
<dbReference type="InterPro" id="IPR036397">
    <property type="entry name" value="RNaseH_sf"/>
</dbReference>
<comment type="caution">
    <text evidence="5">The sequence shown here is derived from an EMBL/GenBank/DDBJ whole genome shotgun (WGS) entry which is preliminary data.</text>
</comment>
<evidence type="ECO:0000259" key="4">
    <source>
        <dbReference type="SMART" id="SM00479"/>
    </source>
</evidence>
<dbReference type="SMART" id="SM00479">
    <property type="entry name" value="EXOIII"/>
    <property type="match status" value="1"/>
</dbReference>